<feature type="compositionally biased region" description="Basic and acidic residues" evidence="3">
    <location>
        <begin position="336"/>
        <end position="351"/>
    </location>
</feature>
<keyword evidence="6" id="KW-1185">Reference proteome</keyword>
<dbReference type="PANTHER" id="PTHR12236">
    <property type="entry name" value="STRUCTURAL CONTITUENT OF CUTICLE"/>
    <property type="match status" value="1"/>
</dbReference>
<dbReference type="PANTHER" id="PTHR12236:SF79">
    <property type="entry name" value="CUTICULAR PROTEIN 50CB-RELATED"/>
    <property type="match status" value="1"/>
</dbReference>
<dbReference type="InterPro" id="IPR000618">
    <property type="entry name" value="Insect_cuticle"/>
</dbReference>
<keyword evidence="1 2" id="KW-0193">Cuticle</keyword>
<evidence type="ECO:0000256" key="1">
    <source>
        <dbReference type="ARBA" id="ARBA00022460"/>
    </source>
</evidence>
<dbReference type="GO" id="GO:0005615">
    <property type="term" value="C:extracellular space"/>
    <property type="evidence" value="ECO:0007669"/>
    <property type="project" value="TreeGrafter"/>
</dbReference>
<dbReference type="PROSITE" id="PS51155">
    <property type="entry name" value="CHIT_BIND_RR_2"/>
    <property type="match status" value="1"/>
</dbReference>
<feature type="region of interest" description="Disordered" evidence="3">
    <location>
        <begin position="15"/>
        <end position="80"/>
    </location>
</feature>
<feature type="compositionally biased region" description="Basic and acidic residues" evidence="3">
    <location>
        <begin position="16"/>
        <end position="33"/>
    </location>
</feature>
<name>A0AAV6VUW7_9ARAC</name>
<dbReference type="Proteomes" id="UP000827092">
    <property type="component" value="Unassembled WGS sequence"/>
</dbReference>
<evidence type="ECO:0000256" key="2">
    <source>
        <dbReference type="PROSITE-ProRule" id="PRU00497"/>
    </source>
</evidence>
<feature type="signal peptide" evidence="4">
    <location>
        <begin position="1"/>
        <end position="15"/>
    </location>
</feature>
<evidence type="ECO:0000313" key="6">
    <source>
        <dbReference type="Proteomes" id="UP000827092"/>
    </source>
</evidence>
<dbReference type="InterPro" id="IPR051217">
    <property type="entry name" value="Insect_Cuticle_Struc_Prot"/>
</dbReference>
<feature type="chain" id="PRO_5043574451" evidence="4">
    <location>
        <begin position="16"/>
        <end position="808"/>
    </location>
</feature>
<keyword evidence="4" id="KW-0732">Signal</keyword>
<sequence length="808" mass="92699">MVLLGLLLLTATCSGKDPENVDLKRNPSAKPDESLLSSSSEESPSHRYSAKHYEANLRQEPKDEYNDPGVDYERGKDDEVPHAYHFGYEVNDEKEGHQYRHEQKDEKGNVQGQFGYRDAKGQFRQVEYVADNHGFRARVKTNEAGVDNQNPADVELHKEEGQDFQAEYSKNVYSGHSADEKVQHSEKSSSSNYYHQEPADEGKSHMAPQNYYHHQSQVGSEPHGASHYYQRQPVENKPHGGSNAYYRQPEVEKEPHIRMKQYHRQPVESGSSEEYKRQPVVESEPHPNHYEYEPKYEHPYATHDKYYPHNAEQEPNRYQKNQNEEPLPNLYYMAEQDSHADNNDYSSEKHHSIPRTEIYKRENKIVPPQPYVEKSPTRAPTTYQYELQRDGKSYKYVKKPLPSESENEKAHHQAYYPKGGLHQMEEPDLRSYGQTAKQNGGESYDSGEQKLILPQTTANEYNVHPYQNAYSYHHNPSNQDHSNEETGASKYDYNGGSLSGHSKEAEPEIKVVPEAHQYQYVQIDENQVSNPDISYRQQYVPHQQNIVQPQQIVVIDPRKTQQMKEKVIAYREPQTSSSPALTFQANRNEHQPMKKAVLELNPQVYQKLLENKSPGQSIVAIPVNERHMESSGQSAEPPHGVLHITVDDPSAFNPKASPIVLQIGNQEDPTHSRNNGHRHRVPVPFAGNHHTYAQSSANPMYQPNNQRQEDKESWIPVSQAWRQRIGRTSANGDSTHVSKREGFKFLQAESSSRKVNFQRQPPKAFKISPIIHERVIPGIYIINTSKRVSKSKDSKSALGHTLISLTTP</sequence>
<comment type="caution">
    <text evidence="5">The sequence shown here is derived from an EMBL/GenBank/DDBJ whole genome shotgun (WGS) entry which is preliminary data.</text>
</comment>
<organism evidence="5 6">
    <name type="scientific">Oedothorax gibbosus</name>
    <dbReference type="NCBI Taxonomy" id="931172"/>
    <lineage>
        <taxon>Eukaryota</taxon>
        <taxon>Metazoa</taxon>
        <taxon>Ecdysozoa</taxon>
        <taxon>Arthropoda</taxon>
        <taxon>Chelicerata</taxon>
        <taxon>Arachnida</taxon>
        <taxon>Araneae</taxon>
        <taxon>Araneomorphae</taxon>
        <taxon>Entelegynae</taxon>
        <taxon>Araneoidea</taxon>
        <taxon>Linyphiidae</taxon>
        <taxon>Erigoninae</taxon>
        <taxon>Oedothorax</taxon>
    </lineage>
</organism>
<protein>
    <submittedName>
        <fullName evidence="5">Uncharacterized protein</fullName>
    </submittedName>
</protein>
<dbReference type="GO" id="GO:0042302">
    <property type="term" value="F:structural constituent of cuticle"/>
    <property type="evidence" value="ECO:0007669"/>
    <property type="project" value="UniProtKB-UniRule"/>
</dbReference>
<feature type="region of interest" description="Disordered" evidence="3">
    <location>
        <begin position="140"/>
        <end position="381"/>
    </location>
</feature>
<dbReference type="Pfam" id="PF00379">
    <property type="entry name" value="Chitin_bind_4"/>
    <property type="match status" value="1"/>
</dbReference>
<evidence type="ECO:0000313" key="5">
    <source>
        <dbReference type="EMBL" id="KAG8200534.1"/>
    </source>
</evidence>
<feature type="compositionally biased region" description="Polar residues" evidence="3">
    <location>
        <begin position="468"/>
        <end position="480"/>
    </location>
</feature>
<feature type="region of interest" description="Disordered" evidence="3">
    <location>
        <begin position="468"/>
        <end position="505"/>
    </location>
</feature>
<evidence type="ECO:0000256" key="3">
    <source>
        <dbReference type="SAM" id="MobiDB-lite"/>
    </source>
</evidence>
<evidence type="ECO:0000256" key="4">
    <source>
        <dbReference type="SAM" id="SignalP"/>
    </source>
</evidence>
<gene>
    <name evidence="5" type="ORF">JTE90_000607</name>
</gene>
<accession>A0AAV6VUW7</accession>
<reference evidence="5 6" key="1">
    <citation type="journal article" date="2022" name="Nat. Ecol. Evol.">
        <title>A masculinizing supergene underlies an exaggerated male reproductive morph in a spider.</title>
        <authorList>
            <person name="Hendrickx F."/>
            <person name="De Corte Z."/>
            <person name="Sonet G."/>
            <person name="Van Belleghem S.M."/>
            <person name="Kostlbacher S."/>
            <person name="Vangestel C."/>
        </authorList>
    </citation>
    <scope>NUCLEOTIDE SEQUENCE [LARGE SCALE GENOMIC DNA]</scope>
    <source>
        <strain evidence="5">W744_W776</strain>
    </source>
</reference>
<feature type="compositionally biased region" description="Basic and acidic residues" evidence="3">
    <location>
        <begin position="51"/>
        <end position="80"/>
    </location>
</feature>
<feature type="compositionally biased region" description="Basic and acidic residues" evidence="3">
    <location>
        <begin position="273"/>
        <end position="317"/>
    </location>
</feature>
<dbReference type="EMBL" id="JAFNEN010000015">
    <property type="protein sequence ID" value="KAG8200534.1"/>
    <property type="molecule type" value="Genomic_DNA"/>
</dbReference>
<feature type="compositionally biased region" description="Basic and acidic residues" evidence="3">
    <location>
        <begin position="177"/>
        <end position="187"/>
    </location>
</feature>
<proteinExistence type="predicted"/>
<dbReference type="GO" id="GO:0031012">
    <property type="term" value="C:extracellular matrix"/>
    <property type="evidence" value="ECO:0007669"/>
    <property type="project" value="TreeGrafter"/>
</dbReference>
<dbReference type="AlphaFoldDB" id="A0AAV6VUW7"/>